<comment type="subcellular location">
    <subcellularLocation>
        <location evidence="1 10">Cell membrane</location>
        <topology evidence="1 10">Multi-pass membrane protein</topology>
    </subcellularLocation>
</comment>
<keyword evidence="6 10" id="KW-0407">Ion channel</keyword>
<sequence>MTIGTLLLLALAGGVGAALRYLVDAMIRARTGDHFPWPTALINLSGSLLLGILTGLTVARVDSGEISAVLGTGFLGGYTTFSTASYETVTLLRERRYTAAVAYGVGILLGCVGLALAGYAWGSRM</sequence>
<dbReference type="GO" id="GO:0005886">
    <property type="term" value="C:plasma membrane"/>
    <property type="evidence" value="ECO:0007669"/>
    <property type="project" value="UniProtKB-SubCell"/>
</dbReference>
<dbReference type="AlphaFoldDB" id="A0A7X6KSL9"/>
<proteinExistence type="inferred from homology"/>
<keyword evidence="3 10" id="KW-0812">Transmembrane</keyword>
<evidence type="ECO:0000256" key="1">
    <source>
        <dbReference type="ARBA" id="ARBA00004651"/>
    </source>
</evidence>
<evidence type="ECO:0000256" key="3">
    <source>
        <dbReference type="ARBA" id="ARBA00022692"/>
    </source>
</evidence>
<organism evidence="11 12">
    <name type="scientific">Cellulomonas denverensis</name>
    <dbReference type="NCBI Taxonomy" id="264297"/>
    <lineage>
        <taxon>Bacteria</taxon>
        <taxon>Bacillati</taxon>
        <taxon>Actinomycetota</taxon>
        <taxon>Actinomycetes</taxon>
        <taxon>Micrococcales</taxon>
        <taxon>Cellulomonadaceae</taxon>
        <taxon>Cellulomonas</taxon>
    </lineage>
</organism>
<dbReference type="Pfam" id="PF02537">
    <property type="entry name" value="CRCB"/>
    <property type="match status" value="1"/>
</dbReference>
<keyword evidence="2 10" id="KW-1003">Cell membrane</keyword>
<comment type="caution">
    <text evidence="11">The sequence shown here is derived from an EMBL/GenBank/DDBJ whole genome shotgun (WGS) entry which is preliminary data.</text>
</comment>
<dbReference type="PANTHER" id="PTHR28259">
    <property type="entry name" value="FLUORIDE EXPORT PROTEIN 1-RELATED"/>
    <property type="match status" value="1"/>
</dbReference>
<feature type="transmembrane region" description="Helical" evidence="10">
    <location>
        <begin position="66"/>
        <end position="86"/>
    </location>
</feature>
<keyword evidence="5 10" id="KW-0472">Membrane</keyword>
<comment type="activity regulation">
    <text evidence="10">Na(+) is not transported, but it plays an essential structural role and its presence is essential for fluoride channel function.</text>
</comment>
<evidence type="ECO:0000256" key="8">
    <source>
        <dbReference type="ARBA" id="ARBA00035585"/>
    </source>
</evidence>
<comment type="similarity">
    <text evidence="7 10">Belongs to the fluoride channel Fluc/FEX (TC 1.A.43) family.</text>
</comment>
<evidence type="ECO:0000256" key="10">
    <source>
        <dbReference type="HAMAP-Rule" id="MF_00454"/>
    </source>
</evidence>
<name>A0A7X6KSL9_9CELL</name>
<dbReference type="InterPro" id="IPR003691">
    <property type="entry name" value="FluC"/>
</dbReference>
<evidence type="ECO:0000256" key="2">
    <source>
        <dbReference type="ARBA" id="ARBA00022475"/>
    </source>
</evidence>
<dbReference type="NCBIfam" id="TIGR00494">
    <property type="entry name" value="crcB"/>
    <property type="match status" value="1"/>
</dbReference>
<dbReference type="EMBL" id="JAAXOX010000001">
    <property type="protein sequence ID" value="NKY21541.1"/>
    <property type="molecule type" value="Genomic_DNA"/>
</dbReference>
<keyword evidence="10" id="KW-0479">Metal-binding</keyword>
<evidence type="ECO:0000313" key="11">
    <source>
        <dbReference type="EMBL" id="NKY21541.1"/>
    </source>
</evidence>
<feature type="transmembrane region" description="Helical" evidence="10">
    <location>
        <begin position="98"/>
        <end position="121"/>
    </location>
</feature>
<dbReference type="RefSeq" id="WP_168628618.1">
    <property type="nucleotide sequence ID" value="NZ_BONL01000009.1"/>
</dbReference>
<dbReference type="Proteomes" id="UP000581206">
    <property type="component" value="Unassembled WGS sequence"/>
</dbReference>
<keyword evidence="10" id="KW-0813">Transport</keyword>
<dbReference type="GO" id="GO:0046872">
    <property type="term" value="F:metal ion binding"/>
    <property type="evidence" value="ECO:0007669"/>
    <property type="project" value="UniProtKB-KW"/>
</dbReference>
<comment type="catalytic activity">
    <reaction evidence="8">
        <text>fluoride(in) = fluoride(out)</text>
        <dbReference type="Rhea" id="RHEA:76159"/>
        <dbReference type="ChEBI" id="CHEBI:17051"/>
    </reaction>
    <physiologicalReaction direction="left-to-right" evidence="8">
        <dbReference type="Rhea" id="RHEA:76160"/>
    </physiologicalReaction>
</comment>
<feature type="binding site" evidence="10">
    <location>
        <position position="79"/>
    </location>
    <ligand>
        <name>Na(+)</name>
        <dbReference type="ChEBI" id="CHEBI:29101"/>
        <note>structural</note>
    </ligand>
</feature>
<comment type="function">
    <text evidence="9 10">Fluoride-specific ion channel. Important for reducing fluoride concentration in the cell, thus reducing its toxicity.</text>
</comment>
<keyword evidence="12" id="KW-1185">Reference proteome</keyword>
<evidence type="ECO:0000256" key="7">
    <source>
        <dbReference type="ARBA" id="ARBA00035120"/>
    </source>
</evidence>
<feature type="transmembrane region" description="Helical" evidence="10">
    <location>
        <begin position="41"/>
        <end position="59"/>
    </location>
</feature>
<accession>A0A7X6KSL9</accession>
<feature type="binding site" evidence="10">
    <location>
        <position position="76"/>
    </location>
    <ligand>
        <name>Na(+)</name>
        <dbReference type="ChEBI" id="CHEBI:29101"/>
        <note>structural</note>
    </ligand>
</feature>
<keyword evidence="10" id="KW-0915">Sodium</keyword>
<evidence type="ECO:0000256" key="5">
    <source>
        <dbReference type="ARBA" id="ARBA00023136"/>
    </source>
</evidence>
<evidence type="ECO:0000313" key="12">
    <source>
        <dbReference type="Proteomes" id="UP000581206"/>
    </source>
</evidence>
<evidence type="ECO:0000256" key="6">
    <source>
        <dbReference type="ARBA" id="ARBA00023303"/>
    </source>
</evidence>
<dbReference type="GO" id="GO:0062054">
    <property type="term" value="F:fluoride channel activity"/>
    <property type="evidence" value="ECO:0007669"/>
    <property type="project" value="UniProtKB-UniRule"/>
</dbReference>
<keyword evidence="4 10" id="KW-1133">Transmembrane helix</keyword>
<gene>
    <name evidence="10 11" type="primary">crcB</name>
    <name evidence="10" type="synonym">fluC</name>
    <name evidence="11" type="ORF">HGA03_02550</name>
</gene>
<dbReference type="GO" id="GO:0140114">
    <property type="term" value="P:cellular detoxification of fluoride"/>
    <property type="evidence" value="ECO:0007669"/>
    <property type="project" value="UniProtKB-UniRule"/>
</dbReference>
<protein>
    <recommendedName>
        <fullName evidence="10">Fluoride-specific ion channel FluC</fullName>
    </recommendedName>
</protein>
<reference evidence="11 12" key="1">
    <citation type="submission" date="2020-04" db="EMBL/GenBank/DDBJ databases">
        <title>MicrobeNet Type strains.</title>
        <authorList>
            <person name="Nicholson A.C."/>
        </authorList>
    </citation>
    <scope>NUCLEOTIDE SEQUENCE [LARGE SCALE GENOMIC DNA]</scope>
    <source>
        <strain evidence="11 12">ATCC BAA-788</strain>
    </source>
</reference>
<keyword evidence="10" id="KW-0406">Ion transport</keyword>
<evidence type="ECO:0000256" key="9">
    <source>
        <dbReference type="ARBA" id="ARBA00049940"/>
    </source>
</evidence>
<evidence type="ECO:0000256" key="4">
    <source>
        <dbReference type="ARBA" id="ARBA00022989"/>
    </source>
</evidence>
<dbReference type="PANTHER" id="PTHR28259:SF1">
    <property type="entry name" value="FLUORIDE EXPORT PROTEIN 1-RELATED"/>
    <property type="match status" value="1"/>
</dbReference>
<dbReference type="HAMAP" id="MF_00454">
    <property type="entry name" value="FluC"/>
    <property type="match status" value="1"/>
</dbReference>